<dbReference type="PRINTS" id="PR00105">
    <property type="entry name" value="C5METTRFRASE"/>
</dbReference>
<dbReference type="PANTHER" id="PTHR46098">
    <property type="entry name" value="TRNA (CYTOSINE(38)-C(5))-METHYLTRANSFERASE"/>
    <property type="match status" value="1"/>
</dbReference>
<evidence type="ECO:0000256" key="5">
    <source>
        <dbReference type="ARBA" id="ARBA00039681"/>
    </source>
</evidence>
<evidence type="ECO:0000313" key="10">
    <source>
        <dbReference type="EMBL" id="CAD9340798.1"/>
    </source>
</evidence>
<evidence type="ECO:0000256" key="1">
    <source>
        <dbReference type="ARBA" id="ARBA00022603"/>
    </source>
</evidence>
<protein>
    <recommendedName>
        <fullName evidence="5">tRNA (cytosine(38)-C(5))-methyltransferase</fullName>
        <ecNumber evidence="4">2.1.1.204</ecNumber>
    </recommendedName>
    <alternativeName>
        <fullName evidence="6">DNA (cytosine-5)-methyltransferase-like protein 2</fullName>
    </alternativeName>
</protein>
<dbReference type="InterPro" id="IPR031303">
    <property type="entry name" value="C5_meth_CS"/>
</dbReference>
<keyword evidence="1 7" id="KW-0489">Methyltransferase</keyword>
<proteinExistence type="inferred from homology"/>
<keyword evidence="3 7" id="KW-0949">S-adenosyl-L-methionine</keyword>
<reference evidence="10" key="1">
    <citation type="submission" date="2021-01" db="EMBL/GenBank/DDBJ databases">
        <authorList>
            <person name="Corre E."/>
            <person name="Pelletier E."/>
            <person name="Niang G."/>
            <person name="Scheremetjew M."/>
            <person name="Finn R."/>
            <person name="Kale V."/>
            <person name="Holt S."/>
            <person name="Cochrane G."/>
            <person name="Meng A."/>
            <person name="Brown T."/>
            <person name="Cohen L."/>
        </authorList>
    </citation>
    <scope>NUCLEOTIDE SEQUENCE</scope>
    <source>
        <strain evidence="10">Pop2</strain>
    </source>
</reference>
<dbReference type="Gene3D" id="3.40.50.150">
    <property type="entry name" value="Vaccinia Virus protein VP39"/>
    <property type="match status" value="1"/>
</dbReference>
<dbReference type="PROSITE" id="PS51679">
    <property type="entry name" value="SAM_MT_C5"/>
    <property type="match status" value="1"/>
</dbReference>
<feature type="active site" evidence="7">
    <location>
        <position position="141"/>
    </location>
</feature>
<dbReference type="AlphaFoldDB" id="A0A7S1ZK02"/>
<dbReference type="EC" id="2.1.1.204" evidence="4"/>
<keyword evidence="2 7" id="KW-0808">Transferase</keyword>
<dbReference type="EMBL" id="HBGN01025670">
    <property type="protein sequence ID" value="CAD9340798.1"/>
    <property type="molecule type" value="Transcribed_RNA"/>
</dbReference>
<evidence type="ECO:0000256" key="2">
    <source>
        <dbReference type="ARBA" id="ARBA00022679"/>
    </source>
</evidence>
<dbReference type="Gene3D" id="3.90.120.10">
    <property type="entry name" value="DNA Methylase, subunit A, domain 2"/>
    <property type="match status" value="1"/>
</dbReference>
<evidence type="ECO:0000256" key="6">
    <source>
        <dbReference type="ARBA" id="ARBA00042810"/>
    </source>
</evidence>
<sequence>MSAGRVSNDDQEEHDQKSNQSSTLTDSSSSSYTSSHQERDGLRMIEFFSGIGGMRYGVERALEIIQQQRQQQQSPSAQFFLNSCIAYEISLQANATYAHNFSHDTEKGKNKAFYVKTKLVEQLKPKDLDNQADLWTMSPPCQPFTTTRNAKQNGSQDKRTNGFKALMNLLRSIQHKPMWILLENVKGFVGSSSLQEWYECLHECGYTWREYLLNPIQSAGIPNNRTRYYMICERSDRWKSKTTDMAMGQGQIFTTLQKDETHEFINNNDSAGNQNHSQEHDKYEVKPLCNFVRDVTKEELPTYLVPDDVLSRPWAKQLPVVTAQDKATYCFTAAYGRIYHKATGSFLLIDPPDRPACADVPIERCDDMSQLYSGKIRRFTPDELLAIFGFPSSFSFPFDISLEKCYKLIGNSVNIFVVTQVATELLMNIK</sequence>
<evidence type="ECO:0000256" key="3">
    <source>
        <dbReference type="ARBA" id="ARBA00022691"/>
    </source>
</evidence>
<comment type="similarity">
    <text evidence="7 8">Belongs to the class I-like SAM-binding methyltransferase superfamily. C5-methyltransferase family.</text>
</comment>
<dbReference type="InterPro" id="IPR029063">
    <property type="entry name" value="SAM-dependent_MTases_sf"/>
</dbReference>
<dbReference type="GO" id="GO:0008168">
    <property type="term" value="F:methyltransferase activity"/>
    <property type="evidence" value="ECO:0007669"/>
    <property type="project" value="UniProtKB-KW"/>
</dbReference>
<evidence type="ECO:0000256" key="8">
    <source>
        <dbReference type="RuleBase" id="RU000416"/>
    </source>
</evidence>
<organism evidence="10">
    <name type="scientific">Ditylum brightwellii</name>
    <dbReference type="NCBI Taxonomy" id="49249"/>
    <lineage>
        <taxon>Eukaryota</taxon>
        <taxon>Sar</taxon>
        <taxon>Stramenopiles</taxon>
        <taxon>Ochrophyta</taxon>
        <taxon>Bacillariophyta</taxon>
        <taxon>Mediophyceae</taxon>
        <taxon>Lithodesmiophycidae</taxon>
        <taxon>Lithodesmiales</taxon>
        <taxon>Lithodesmiaceae</taxon>
        <taxon>Ditylum</taxon>
    </lineage>
</organism>
<dbReference type="NCBIfam" id="TIGR00675">
    <property type="entry name" value="dcm"/>
    <property type="match status" value="1"/>
</dbReference>
<name>A0A7S1ZK02_9STRA</name>
<evidence type="ECO:0000256" key="9">
    <source>
        <dbReference type="SAM" id="MobiDB-lite"/>
    </source>
</evidence>
<evidence type="ECO:0000256" key="7">
    <source>
        <dbReference type="PROSITE-ProRule" id="PRU01016"/>
    </source>
</evidence>
<dbReference type="InterPro" id="IPR001525">
    <property type="entry name" value="C5_MeTfrase"/>
</dbReference>
<dbReference type="PANTHER" id="PTHR46098:SF1">
    <property type="entry name" value="TRNA (CYTOSINE(38)-C(5))-METHYLTRANSFERASE"/>
    <property type="match status" value="1"/>
</dbReference>
<dbReference type="GO" id="GO:0032259">
    <property type="term" value="P:methylation"/>
    <property type="evidence" value="ECO:0007669"/>
    <property type="project" value="UniProtKB-KW"/>
</dbReference>
<dbReference type="Pfam" id="PF00145">
    <property type="entry name" value="DNA_methylase"/>
    <property type="match status" value="1"/>
</dbReference>
<feature type="region of interest" description="Disordered" evidence="9">
    <location>
        <begin position="1"/>
        <end position="37"/>
    </location>
</feature>
<dbReference type="PROSITE" id="PS00095">
    <property type="entry name" value="C5_MTASE_2"/>
    <property type="match status" value="1"/>
</dbReference>
<evidence type="ECO:0000256" key="4">
    <source>
        <dbReference type="ARBA" id="ARBA00039081"/>
    </source>
</evidence>
<gene>
    <name evidence="10" type="ORF">DBRI1063_LOCUS16447</name>
</gene>
<dbReference type="InterPro" id="IPR050750">
    <property type="entry name" value="C5-MTase"/>
</dbReference>
<feature type="compositionally biased region" description="Low complexity" evidence="9">
    <location>
        <begin position="18"/>
        <end position="35"/>
    </location>
</feature>
<accession>A0A7S1ZK02</accession>
<dbReference type="SUPFAM" id="SSF53335">
    <property type="entry name" value="S-adenosyl-L-methionine-dependent methyltransferases"/>
    <property type="match status" value="1"/>
</dbReference>